<organism evidence="2 3">
    <name type="scientific">Streptomyces monticola</name>
    <dbReference type="NCBI Taxonomy" id="2666263"/>
    <lineage>
        <taxon>Bacteria</taxon>
        <taxon>Bacillati</taxon>
        <taxon>Actinomycetota</taxon>
        <taxon>Actinomycetes</taxon>
        <taxon>Kitasatosporales</taxon>
        <taxon>Streptomycetaceae</taxon>
        <taxon>Streptomyces</taxon>
    </lineage>
</organism>
<evidence type="ECO:0000313" key="2">
    <source>
        <dbReference type="EMBL" id="MFC7306209.1"/>
    </source>
</evidence>
<comment type="caution">
    <text evidence="2">The sequence shown here is derived from an EMBL/GenBank/DDBJ whole genome shotgun (WGS) entry which is preliminary data.</text>
</comment>
<sequence>MFDQISFLQQIGLSVLVVATVVWAVGLVRMLRRDRFEVTVWREGQSLYAMPRQTSHPVETVELSAAERDAFATLVRQLTDGRP</sequence>
<keyword evidence="1" id="KW-0472">Membrane</keyword>
<feature type="transmembrane region" description="Helical" evidence="1">
    <location>
        <begin position="6"/>
        <end position="28"/>
    </location>
</feature>
<keyword evidence="3" id="KW-1185">Reference proteome</keyword>
<dbReference type="EMBL" id="JBHTCF010000007">
    <property type="protein sequence ID" value="MFC7306209.1"/>
    <property type="molecule type" value="Genomic_DNA"/>
</dbReference>
<reference evidence="3" key="1">
    <citation type="journal article" date="2019" name="Int. J. Syst. Evol. Microbiol.">
        <title>The Global Catalogue of Microorganisms (GCM) 10K type strain sequencing project: providing services to taxonomists for standard genome sequencing and annotation.</title>
        <authorList>
            <consortium name="The Broad Institute Genomics Platform"/>
            <consortium name="The Broad Institute Genome Sequencing Center for Infectious Disease"/>
            <person name="Wu L."/>
            <person name="Ma J."/>
        </authorList>
    </citation>
    <scope>NUCLEOTIDE SEQUENCE [LARGE SCALE GENOMIC DNA]</scope>
    <source>
        <strain evidence="3">SYNS20</strain>
    </source>
</reference>
<accession>A0ABW2JKR0</accession>
<keyword evidence="1" id="KW-1133">Transmembrane helix</keyword>
<protein>
    <submittedName>
        <fullName evidence="2">Uncharacterized protein</fullName>
    </submittedName>
</protein>
<proteinExistence type="predicted"/>
<dbReference type="RefSeq" id="WP_381831567.1">
    <property type="nucleotide sequence ID" value="NZ_JBHTCF010000007.1"/>
</dbReference>
<keyword evidence="1" id="KW-0812">Transmembrane</keyword>
<name>A0ABW2JKR0_9ACTN</name>
<dbReference type="Proteomes" id="UP001596523">
    <property type="component" value="Unassembled WGS sequence"/>
</dbReference>
<evidence type="ECO:0000256" key="1">
    <source>
        <dbReference type="SAM" id="Phobius"/>
    </source>
</evidence>
<evidence type="ECO:0000313" key="3">
    <source>
        <dbReference type="Proteomes" id="UP001596523"/>
    </source>
</evidence>
<gene>
    <name evidence="2" type="ORF">ACFQVC_18550</name>
</gene>